<dbReference type="InterPro" id="IPR003719">
    <property type="entry name" value="Phenazine_PhzF-like"/>
</dbReference>
<dbReference type="Pfam" id="PF02567">
    <property type="entry name" value="PhzC-PhzF"/>
    <property type="match status" value="1"/>
</dbReference>
<keyword evidence="2" id="KW-0413">Isomerase</keyword>
<dbReference type="EMBL" id="SGPM01000128">
    <property type="protein sequence ID" value="THH29351.1"/>
    <property type="molecule type" value="Genomic_DNA"/>
</dbReference>
<dbReference type="GO" id="GO:0016853">
    <property type="term" value="F:isomerase activity"/>
    <property type="evidence" value="ECO:0007669"/>
    <property type="project" value="UniProtKB-KW"/>
</dbReference>
<comment type="caution">
    <text evidence="3">The sequence shown here is derived from an EMBL/GenBank/DDBJ whole genome shotgun (WGS) entry which is preliminary data.</text>
</comment>
<dbReference type="PANTHER" id="PTHR13774:SF17">
    <property type="entry name" value="PHENAZINE BIOSYNTHESIS-LIKE DOMAIN-CONTAINING PROTEIN"/>
    <property type="match status" value="1"/>
</dbReference>
<protein>
    <submittedName>
        <fullName evidence="3">Uncharacterized protein</fullName>
    </submittedName>
</protein>
<dbReference type="GO" id="GO:0005737">
    <property type="term" value="C:cytoplasm"/>
    <property type="evidence" value="ECO:0007669"/>
    <property type="project" value="TreeGrafter"/>
</dbReference>
<dbReference type="PANTHER" id="PTHR13774">
    <property type="entry name" value="PHENAZINE BIOSYNTHESIS PROTEIN"/>
    <property type="match status" value="1"/>
</dbReference>
<sequence length="315" mass="34630">MITDNTQKLKVPFFAGNAFTTGPYGGNPAVVVFLQDELPDEILLGIANNFNQSVITFVYPPTPEDTEVNGQTASFRIRWFSTLREIWLCGHGSFVAAASIFDTPGLVSAGVQSLRLKGKHNTLTARRVDDGQIELTLGAKDVERVTPAQEKEIGDIVKRSIGDIQILSVWTDKKFVLVEVEEKGEGDLASRKVDTDTLIETGYPSNIITAGSSDPDVAFISRVFHPAQGLAEDPVCGSAHGLLTPYWSKKQGFGDKQVSVKQVSPRGGGLDVKWNIQEGTVTLRVGLSFTAVLDWHAGRIRWLRYPNCPPYQHFW</sequence>
<evidence type="ECO:0000256" key="1">
    <source>
        <dbReference type="ARBA" id="ARBA00008270"/>
    </source>
</evidence>
<evidence type="ECO:0000313" key="3">
    <source>
        <dbReference type="EMBL" id="THH29351.1"/>
    </source>
</evidence>
<dbReference type="Gene3D" id="3.10.310.10">
    <property type="entry name" value="Diaminopimelate Epimerase, Chain A, domain 1"/>
    <property type="match status" value="2"/>
</dbReference>
<accession>A0A4S4MVS6</accession>
<gene>
    <name evidence="3" type="ORF">EUX98_g4834</name>
</gene>
<proteinExistence type="inferred from homology"/>
<dbReference type="PIRSF" id="PIRSF016184">
    <property type="entry name" value="PhzC_PhzF"/>
    <property type="match status" value="1"/>
</dbReference>
<evidence type="ECO:0000313" key="4">
    <source>
        <dbReference type="Proteomes" id="UP000308730"/>
    </source>
</evidence>
<dbReference type="Proteomes" id="UP000308730">
    <property type="component" value="Unassembled WGS sequence"/>
</dbReference>
<keyword evidence="4" id="KW-1185">Reference proteome</keyword>
<reference evidence="3 4" key="1">
    <citation type="submission" date="2019-02" db="EMBL/GenBank/DDBJ databases">
        <title>Genome sequencing of the rare red list fungi Antrodiella citrinella (Flaviporus citrinellus).</title>
        <authorList>
            <person name="Buettner E."/>
            <person name="Kellner H."/>
        </authorList>
    </citation>
    <scope>NUCLEOTIDE SEQUENCE [LARGE SCALE GENOMIC DNA]</scope>
    <source>
        <strain evidence="3 4">DSM 108506</strain>
    </source>
</reference>
<organism evidence="3 4">
    <name type="scientific">Antrodiella citrinella</name>
    <dbReference type="NCBI Taxonomy" id="2447956"/>
    <lineage>
        <taxon>Eukaryota</taxon>
        <taxon>Fungi</taxon>
        <taxon>Dikarya</taxon>
        <taxon>Basidiomycota</taxon>
        <taxon>Agaricomycotina</taxon>
        <taxon>Agaricomycetes</taxon>
        <taxon>Polyporales</taxon>
        <taxon>Steccherinaceae</taxon>
        <taxon>Antrodiella</taxon>
    </lineage>
</organism>
<dbReference type="OrthoDB" id="75169at2759"/>
<dbReference type="SUPFAM" id="SSF54506">
    <property type="entry name" value="Diaminopimelate epimerase-like"/>
    <property type="match status" value="1"/>
</dbReference>
<dbReference type="AlphaFoldDB" id="A0A4S4MVS6"/>
<name>A0A4S4MVS6_9APHY</name>
<evidence type="ECO:0000256" key="2">
    <source>
        <dbReference type="ARBA" id="ARBA00023235"/>
    </source>
</evidence>
<comment type="similarity">
    <text evidence="1">Belongs to the PhzF family.</text>
</comment>
<dbReference type="NCBIfam" id="TIGR00654">
    <property type="entry name" value="PhzF_family"/>
    <property type="match status" value="1"/>
</dbReference>